<gene>
    <name evidence="1" type="ORF">C1752_01128</name>
</gene>
<keyword evidence="2" id="KW-1185">Reference proteome</keyword>
<proteinExistence type="predicted"/>
<evidence type="ECO:0000313" key="1">
    <source>
        <dbReference type="EMBL" id="PZD74441.1"/>
    </source>
</evidence>
<sequence>MRYQTILEVVEQQFASAQQLSLAEQVQLSCWAALNSSWIVMLYASSAYCIAGIREGA</sequence>
<evidence type="ECO:0000313" key="2">
    <source>
        <dbReference type="Proteomes" id="UP000248857"/>
    </source>
</evidence>
<dbReference type="EMBL" id="PQWO01000003">
    <property type="protein sequence ID" value="PZD74441.1"/>
    <property type="molecule type" value="Genomic_DNA"/>
</dbReference>
<organism evidence="1 2">
    <name type="scientific">Acaryochloris thomasi RCC1774</name>
    <dbReference type="NCBI Taxonomy" id="1764569"/>
    <lineage>
        <taxon>Bacteria</taxon>
        <taxon>Bacillati</taxon>
        <taxon>Cyanobacteriota</taxon>
        <taxon>Cyanophyceae</taxon>
        <taxon>Acaryochloridales</taxon>
        <taxon>Acaryochloridaceae</taxon>
        <taxon>Acaryochloris</taxon>
        <taxon>Acaryochloris thomasi</taxon>
    </lineage>
</organism>
<accession>A0A2W1K1W6</accession>
<dbReference type="Proteomes" id="UP000248857">
    <property type="component" value="Unassembled WGS sequence"/>
</dbReference>
<reference evidence="1 2" key="1">
    <citation type="journal article" date="2018" name="Sci. Rep.">
        <title>A novel species of the marine cyanobacterium Acaryochloris with a unique pigment content and lifestyle.</title>
        <authorList>
            <person name="Partensky F."/>
            <person name="Six C."/>
            <person name="Ratin M."/>
            <person name="Garczarek L."/>
            <person name="Vaulot D."/>
            <person name="Probert I."/>
            <person name="Calteau A."/>
            <person name="Gourvil P."/>
            <person name="Marie D."/>
            <person name="Grebert T."/>
            <person name="Bouchier C."/>
            <person name="Le Panse S."/>
            <person name="Gachenot M."/>
            <person name="Rodriguez F."/>
            <person name="Garrido J.L."/>
        </authorList>
    </citation>
    <scope>NUCLEOTIDE SEQUENCE [LARGE SCALE GENOMIC DNA]</scope>
    <source>
        <strain evidence="1 2">RCC1774</strain>
    </source>
</reference>
<protein>
    <submittedName>
        <fullName evidence="1">Uncharacterized protein</fullName>
    </submittedName>
</protein>
<dbReference type="AlphaFoldDB" id="A0A2W1K1W6"/>
<name>A0A2W1K1W6_9CYAN</name>
<comment type="caution">
    <text evidence="1">The sequence shown here is derived from an EMBL/GenBank/DDBJ whole genome shotgun (WGS) entry which is preliminary data.</text>
</comment>